<dbReference type="GO" id="GO:0003700">
    <property type="term" value="F:DNA-binding transcription factor activity"/>
    <property type="evidence" value="ECO:0007669"/>
    <property type="project" value="InterPro"/>
</dbReference>
<dbReference type="PRINTS" id="PR00040">
    <property type="entry name" value="HTHMERR"/>
</dbReference>
<dbReference type="InterPro" id="IPR047057">
    <property type="entry name" value="MerR_fam"/>
</dbReference>
<organism evidence="9 10">
    <name type="scientific">Allobranchiibius huperziae</name>
    <dbReference type="NCBI Taxonomy" id="1874116"/>
    <lineage>
        <taxon>Bacteria</taxon>
        <taxon>Bacillati</taxon>
        <taxon>Actinomycetota</taxon>
        <taxon>Actinomycetes</taxon>
        <taxon>Micrococcales</taxon>
        <taxon>Dermacoccaceae</taxon>
        <taxon>Allobranchiibius</taxon>
    </lineage>
</organism>
<dbReference type="GO" id="GO:0051537">
    <property type="term" value="F:2 iron, 2 sulfur cluster binding"/>
    <property type="evidence" value="ECO:0007669"/>
    <property type="project" value="UniProtKB-KW"/>
</dbReference>
<dbReference type="RefSeq" id="WP_179482356.1">
    <property type="nucleotide sequence ID" value="NZ_JACCFW010000001.1"/>
</dbReference>
<keyword evidence="7" id="KW-0804">Transcription</keyword>
<comment type="caution">
    <text evidence="9">The sequence shown here is derived from an EMBL/GenBank/DDBJ whole genome shotgun (WGS) entry which is preliminary data.</text>
</comment>
<name>A0A853DLG7_9MICO</name>
<dbReference type="SUPFAM" id="SSF46955">
    <property type="entry name" value="Putative DNA-binding domain"/>
    <property type="match status" value="1"/>
</dbReference>
<evidence type="ECO:0000256" key="4">
    <source>
        <dbReference type="ARBA" id="ARBA00023014"/>
    </source>
</evidence>
<dbReference type="AlphaFoldDB" id="A0A853DLG7"/>
<evidence type="ECO:0000256" key="3">
    <source>
        <dbReference type="ARBA" id="ARBA00023004"/>
    </source>
</evidence>
<dbReference type="Pfam" id="PF09278">
    <property type="entry name" value="MerR-DNA-bind"/>
    <property type="match status" value="1"/>
</dbReference>
<dbReference type="SMART" id="SM00422">
    <property type="entry name" value="HTH_MERR"/>
    <property type="match status" value="1"/>
</dbReference>
<dbReference type="InterPro" id="IPR015358">
    <property type="entry name" value="Tscrpt_reg_MerR_DNA-bd"/>
</dbReference>
<dbReference type="GO" id="GO:0046872">
    <property type="term" value="F:metal ion binding"/>
    <property type="evidence" value="ECO:0007669"/>
    <property type="project" value="UniProtKB-KW"/>
</dbReference>
<dbReference type="Pfam" id="PF00376">
    <property type="entry name" value="MerR"/>
    <property type="match status" value="1"/>
</dbReference>
<dbReference type="PANTHER" id="PTHR30204">
    <property type="entry name" value="REDOX-CYCLING DRUG-SENSING TRANSCRIPTIONAL ACTIVATOR SOXR"/>
    <property type="match status" value="1"/>
</dbReference>
<gene>
    <name evidence="9" type="ORF">HNR15_002534</name>
</gene>
<proteinExistence type="predicted"/>
<dbReference type="NCBIfam" id="TIGR01950">
    <property type="entry name" value="SoxR"/>
    <property type="match status" value="1"/>
</dbReference>
<evidence type="ECO:0000256" key="7">
    <source>
        <dbReference type="ARBA" id="ARBA00023163"/>
    </source>
</evidence>
<feature type="domain" description="HTH merR-type" evidence="8">
    <location>
        <begin position="6"/>
        <end position="74"/>
    </location>
</feature>
<dbReference type="GO" id="GO:0003677">
    <property type="term" value="F:DNA binding"/>
    <property type="evidence" value="ECO:0007669"/>
    <property type="project" value="UniProtKB-KW"/>
</dbReference>
<keyword evidence="2" id="KW-0479">Metal-binding</keyword>
<keyword evidence="4" id="KW-0411">Iron-sulfur</keyword>
<keyword evidence="5" id="KW-0805">Transcription regulation</keyword>
<keyword evidence="3" id="KW-0408">Iron</keyword>
<dbReference type="EMBL" id="JACCFW010000001">
    <property type="protein sequence ID" value="NYJ75571.1"/>
    <property type="molecule type" value="Genomic_DNA"/>
</dbReference>
<keyword evidence="6" id="KW-0238">DNA-binding</keyword>
<dbReference type="PANTHER" id="PTHR30204:SF0">
    <property type="entry name" value="REDOX-SENSITIVE TRANSCRIPTIONAL ACTIVATOR SOXR"/>
    <property type="match status" value="1"/>
</dbReference>
<keyword evidence="10" id="KW-1185">Reference proteome</keyword>
<dbReference type="GO" id="GO:0006979">
    <property type="term" value="P:response to oxidative stress"/>
    <property type="evidence" value="ECO:0007669"/>
    <property type="project" value="InterPro"/>
</dbReference>
<evidence type="ECO:0000256" key="2">
    <source>
        <dbReference type="ARBA" id="ARBA00022723"/>
    </source>
</evidence>
<sequence length="162" mass="17823">MDTRDELSIGQVAERSGFAASAVRYYESEGLLQSTRDAGGRRRFRRSVLRRLAFIRAASNVGCSLEEIREELDRLPSGRTPTKADWQRISRHWRTRLDERIEALQKLRDGLDSCIGCGCLSLGTCRMSNPQDTAASDARAPGAAFLPAALRRPGGSPSSAKV</sequence>
<evidence type="ECO:0000313" key="9">
    <source>
        <dbReference type="EMBL" id="NYJ75571.1"/>
    </source>
</evidence>
<dbReference type="PROSITE" id="PS50937">
    <property type="entry name" value="HTH_MERR_2"/>
    <property type="match status" value="1"/>
</dbReference>
<evidence type="ECO:0000256" key="6">
    <source>
        <dbReference type="ARBA" id="ARBA00023125"/>
    </source>
</evidence>
<protein>
    <submittedName>
        <fullName evidence="9">MerR family redox-sensitive transcriptional activator SoxR</fullName>
    </submittedName>
</protein>
<dbReference type="Proteomes" id="UP000571817">
    <property type="component" value="Unassembled WGS sequence"/>
</dbReference>
<evidence type="ECO:0000256" key="1">
    <source>
        <dbReference type="ARBA" id="ARBA00022714"/>
    </source>
</evidence>
<evidence type="ECO:0000313" key="10">
    <source>
        <dbReference type="Proteomes" id="UP000571817"/>
    </source>
</evidence>
<dbReference type="InterPro" id="IPR000551">
    <property type="entry name" value="MerR-type_HTH_dom"/>
</dbReference>
<dbReference type="InterPro" id="IPR010211">
    <property type="entry name" value="Redox-sen_tscrpt-act_SoxR"/>
</dbReference>
<reference evidence="9 10" key="1">
    <citation type="submission" date="2020-07" db="EMBL/GenBank/DDBJ databases">
        <title>Sequencing the genomes of 1000 actinobacteria strains.</title>
        <authorList>
            <person name="Klenk H.-P."/>
        </authorList>
    </citation>
    <scope>NUCLEOTIDE SEQUENCE [LARGE SCALE GENOMIC DNA]</scope>
    <source>
        <strain evidence="9 10">DSM 29531</strain>
    </source>
</reference>
<evidence type="ECO:0000256" key="5">
    <source>
        <dbReference type="ARBA" id="ARBA00023015"/>
    </source>
</evidence>
<evidence type="ECO:0000259" key="8">
    <source>
        <dbReference type="PROSITE" id="PS50937"/>
    </source>
</evidence>
<accession>A0A853DLG7</accession>
<keyword evidence="1" id="KW-0001">2Fe-2S</keyword>
<dbReference type="Gene3D" id="1.10.1660.10">
    <property type="match status" value="1"/>
</dbReference>
<dbReference type="InterPro" id="IPR009061">
    <property type="entry name" value="DNA-bd_dom_put_sf"/>
</dbReference>